<proteinExistence type="predicted"/>
<dbReference type="EMBL" id="CP134880">
    <property type="protein sequence ID" value="WNM27594.1"/>
    <property type="molecule type" value="Genomic_DNA"/>
</dbReference>
<dbReference type="AlphaFoldDB" id="A0AA96FC41"/>
<organism evidence="4">
    <name type="scientific">Demequina capsici</name>
    <dbReference type="NCBI Taxonomy" id="3075620"/>
    <lineage>
        <taxon>Bacteria</taxon>
        <taxon>Bacillati</taxon>
        <taxon>Actinomycetota</taxon>
        <taxon>Actinomycetes</taxon>
        <taxon>Micrococcales</taxon>
        <taxon>Demequinaceae</taxon>
        <taxon>Demequina</taxon>
    </lineage>
</organism>
<name>A0AA96FC41_9MICO</name>
<dbReference type="Gene3D" id="3.40.50.2300">
    <property type="match status" value="1"/>
</dbReference>
<evidence type="ECO:0000313" key="4">
    <source>
        <dbReference type="EMBL" id="WNM27594.1"/>
    </source>
</evidence>
<dbReference type="RefSeq" id="WP_313543712.1">
    <property type="nucleotide sequence ID" value="NZ_CP134880.1"/>
</dbReference>
<gene>
    <name evidence="4" type="ORF">RN607_00910</name>
</gene>
<dbReference type="InterPro" id="IPR011006">
    <property type="entry name" value="CheY-like_superfamily"/>
</dbReference>
<dbReference type="PANTHER" id="PTHR44591:SF22">
    <property type="entry name" value="CHEY SUBFAMILY"/>
    <property type="match status" value="1"/>
</dbReference>
<reference evidence="4" key="1">
    <citation type="submission" date="2023-09" db="EMBL/GenBank/DDBJ databases">
        <title>Demequina sp. a novel bacteria isolated from Capsicum annuum.</title>
        <authorList>
            <person name="Humaira Z."/>
            <person name="Lee J."/>
            <person name="Cho D."/>
        </authorList>
    </citation>
    <scope>NUCLEOTIDE SEQUENCE</scope>
    <source>
        <strain evidence="4">PMTSA13</strain>
    </source>
</reference>
<feature type="modified residue" description="4-aspartylphosphate" evidence="2">
    <location>
        <position position="54"/>
    </location>
</feature>
<keyword evidence="1 2" id="KW-0597">Phosphoprotein</keyword>
<feature type="domain" description="Response regulatory" evidence="3">
    <location>
        <begin position="4"/>
        <end position="116"/>
    </location>
</feature>
<dbReference type="InterPro" id="IPR050595">
    <property type="entry name" value="Bact_response_regulator"/>
</dbReference>
<evidence type="ECO:0000259" key="3">
    <source>
        <dbReference type="PROSITE" id="PS50110"/>
    </source>
</evidence>
<dbReference type="PANTHER" id="PTHR44591">
    <property type="entry name" value="STRESS RESPONSE REGULATOR PROTEIN 1"/>
    <property type="match status" value="1"/>
</dbReference>
<dbReference type="InterPro" id="IPR001789">
    <property type="entry name" value="Sig_transdc_resp-reg_receiver"/>
</dbReference>
<evidence type="ECO:0000256" key="1">
    <source>
        <dbReference type="ARBA" id="ARBA00022553"/>
    </source>
</evidence>
<accession>A0AA96FC41</accession>
<sequence>MTRTILVIDDEPDLRAIARVAIEVIGGWSMLEAASGDEAVAAARASRPDAVLLDHLLGGEDGLDVAARLRAEEGLGSVPILMLSASLSIPASEHVDGFLAKPFNPRTLADEVAAAAGWTS</sequence>
<dbReference type="PROSITE" id="PS50110">
    <property type="entry name" value="RESPONSE_REGULATORY"/>
    <property type="match status" value="1"/>
</dbReference>
<dbReference type="GO" id="GO:0000160">
    <property type="term" value="P:phosphorelay signal transduction system"/>
    <property type="evidence" value="ECO:0007669"/>
    <property type="project" value="InterPro"/>
</dbReference>
<dbReference type="Proteomes" id="UP001303408">
    <property type="component" value="Chromosome"/>
</dbReference>
<evidence type="ECO:0000256" key="2">
    <source>
        <dbReference type="PROSITE-ProRule" id="PRU00169"/>
    </source>
</evidence>
<dbReference type="KEGG" id="dcp:RN607_00910"/>
<dbReference type="Pfam" id="PF00072">
    <property type="entry name" value="Response_reg"/>
    <property type="match status" value="1"/>
</dbReference>
<dbReference type="SMART" id="SM00448">
    <property type="entry name" value="REC"/>
    <property type="match status" value="1"/>
</dbReference>
<dbReference type="SUPFAM" id="SSF52172">
    <property type="entry name" value="CheY-like"/>
    <property type="match status" value="1"/>
</dbReference>
<protein>
    <submittedName>
        <fullName evidence="4">Response regulator</fullName>
    </submittedName>
</protein>